<dbReference type="PROSITE" id="PS50118">
    <property type="entry name" value="HMG_BOX_2"/>
    <property type="match status" value="1"/>
</dbReference>
<dbReference type="GO" id="GO:0005634">
    <property type="term" value="C:nucleus"/>
    <property type="evidence" value="ECO:0007669"/>
    <property type="project" value="UniProtKB-SubCell"/>
</dbReference>
<gene>
    <name evidence="9" type="ORF">R5R35_014570</name>
</gene>
<dbReference type="PANTHER" id="PTHR45803">
    <property type="entry name" value="SOX100B"/>
    <property type="match status" value="1"/>
</dbReference>
<reference evidence="9 10" key="1">
    <citation type="submission" date="2024-03" db="EMBL/GenBank/DDBJ databases">
        <title>The genome assembly and annotation of the cricket Gryllus longicercus Weissman &amp; Gray.</title>
        <authorList>
            <person name="Szrajer S."/>
            <person name="Gray D."/>
            <person name="Ylla G."/>
        </authorList>
    </citation>
    <scope>NUCLEOTIDE SEQUENCE [LARGE SCALE GENOMIC DNA]</scope>
    <source>
        <strain evidence="9">DAG 2021-001</strain>
        <tissue evidence="9">Whole body minus gut</tissue>
    </source>
</reference>
<feature type="compositionally biased region" description="Basic and acidic residues" evidence="7">
    <location>
        <begin position="116"/>
        <end position="130"/>
    </location>
</feature>
<dbReference type="Gene3D" id="1.10.30.10">
    <property type="entry name" value="High mobility group box domain"/>
    <property type="match status" value="1"/>
</dbReference>
<dbReference type="PANTHER" id="PTHR45803:SF5">
    <property type="entry name" value="SOX100B"/>
    <property type="match status" value="1"/>
</dbReference>
<feature type="region of interest" description="Disordered" evidence="7">
    <location>
        <begin position="303"/>
        <end position="328"/>
    </location>
</feature>
<evidence type="ECO:0000256" key="7">
    <source>
        <dbReference type="SAM" id="MobiDB-lite"/>
    </source>
</evidence>
<dbReference type="GO" id="GO:0000981">
    <property type="term" value="F:DNA-binding transcription factor activity, RNA polymerase II-specific"/>
    <property type="evidence" value="ECO:0007669"/>
    <property type="project" value="TreeGrafter"/>
</dbReference>
<evidence type="ECO:0000259" key="8">
    <source>
        <dbReference type="PROSITE" id="PS50118"/>
    </source>
</evidence>
<dbReference type="FunFam" id="1.10.30.10:FF:000004">
    <property type="entry name" value="Transcription factor SOX-10"/>
    <property type="match status" value="1"/>
</dbReference>
<dbReference type="InterPro" id="IPR050917">
    <property type="entry name" value="SOX_TF"/>
</dbReference>
<comment type="subcellular location">
    <subcellularLocation>
        <location evidence="1">Nucleus</location>
    </subcellularLocation>
</comment>
<evidence type="ECO:0000313" key="10">
    <source>
        <dbReference type="Proteomes" id="UP001378592"/>
    </source>
</evidence>
<feature type="region of interest" description="Disordered" evidence="7">
    <location>
        <begin position="116"/>
        <end position="167"/>
    </location>
</feature>
<feature type="compositionally biased region" description="Low complexity" evidence="7">
    <location>
        <begin position="152"/>
        <end position="167"/>
    </location>
</feature>
<dbReference type="AlphaFoldDB" id="A0AAN9V9V6"/>
<dbReference type="EMBL" id="JAZDUA010000339">
    <property type="protein sequence ID" value="KAK7794284.1"/>
    <property type="molecule type" value="Genomic_DNA"/>
</dbReference>
<evidence type="ECO:0000256" key="2">
    <source>
        <dbReference type="ARBA" id="ARBA00023015"/>
    </source>
</evidence>
<dbReference type="InterPro" id="IPR009071">
    <property type="entry name" value="HMG_box_dom"/>
</dbReference>
<name>A0AAN9V9V6_9ORTH</name>
<dbReference type="SMART" id="SM00398">
    <property type="entry name" value="HMG"/>
    <property type="match status" value="1"/>
</dbReference>
<organism evidence="9 10">
    <name type="scientific">Gryllus longicercus</name>
    <dbReference type="NCBI Taxonomy" id="2509291"/>
    <lineage>
        <taxon>Eukaryota</taxon>
        <taxon>Metazoa</taxon>
        <taxon>Ecdysozoa</taxon>
        <taxon>Arthropoda</taxon>
        <taxon>Hexapoda</taxon>
        <taxon>Insecta</taxon>
        <taxon>Pterygota</taxon>
        <taxon>Neoptera</taxon>
        <taxon>Polyneoptera</taxon>
        <taxon>Orthoptera</taxon>
        <taxon>Ensifera</taxon>
        <taxon>Gryllidea</taxon>
        <taxon>Grylloidea</taxon>
        <taxon>Gryllidae</taxon>
        <taxon>Gryllinae</taxon>
        <taxon>Gryllus</taxon>
    </lineage>
</organism>
<evidence type="ECO:0000256" key="1">
    <source>
        <dbReference type="ARBA" id="ARBA00004123"/>
    </source>
</evidence>
<keyword evidence="3 6" id="KW-0238">DNA-binding</keyword>
<feature type="DNA-binding region" description="HMG box" evidence="6">
    <location>
        <begin position="61"/>
        <end position="129"/>
    </location>
</feature>
<dbReference type="CDD" id="cd22031">
    <property type="entry name" value="HMG-box_SoxE"/>
    <property type="match status" value="1"/>
</dbReference>
<dbReference type="Proteomes" id="UP001378592">
    <property type="component" value="Unassembled WGS sequence"/>
</dbReference>
<evidence type="ECO:0000256" key="5">
    <source>
        <dbReference type="ARBA" id="ARBA00023242"/>
    </source>
</evidence>
<feature type="compositionally biased region" description="Low complexity" evidence="7">
    <location>
        <begin position="304"/>
        <end position="328"/>
    </location>
</feature>
<dbReference type="SUPFAM" id="SSF47095">
    <property type="entry name" value="HMG-box"/>
    <property type="match status" value="1"/>
</dbReference>
<keyword evidence="4" id="KW-0804">Transcription</keyword>
<feature type="compositionally biased region" description="Polar residues" evidence="7">
    <location>
        <begin position="1"/>
        <end position="20"/>
    </location>
</feature>
<dbReference type="Pfam" id="PF00505">
    <property type="entry name" value="HMG_box"/>
    <property type="match status" value="1"/>
</dbReference>
<keyword evidence="2" id="KW-0805">Transcription regulation</keyword>
<keyword evidence="10" id="KW-1185">Reference proteome</keyword>
<evidence type="ECO:0000256" key="4">
    <source>
        <dbReference type="ARBA" id="ARBA00023163"/>
    </source>
</evidence>
<protein>
    <recommendedName>
        <fullName evidence="8">HMG box domain-containing protein</fullName>
    </recommendedName>
</protein>
<dbReference type="GO" id="GO:0000978">
    <property type="term" value="F:RNA polymerase II cis-regulatory region sequence-specific DNA binding"/>
    <property type="evidence" value="ECO:0007669"/>
    <property type="project" value="TreeGrafter"/>
</dbReference>
<feature type="region of interest" description="Disordered" evidence="7">
    <location>
        <begin position="1"/>
        <end position="32"/>
    </location>
</feature>
<comment type="caution">
    <text evidence="9">The sequence shown here is derived from an EMBL/GenBank/DDBJ whole genome shotgun (WGS) entry which is preliminary data.</text>
</comment>
<proteinExistence type="predicted"/>
<evidence type="ECO:0000256" key="6">
    <source>
        <dbReference type="PROSITE-ProRule" id="PRU00267"/>
    </source>
</evidence>
<dbReference type="InterPro" id="IPR036910">
    <property type="entry name" value="HMG_box_dom_sf"/>
</dbReference>
<evidence type="ECO:0000313" key="9">
    <source>
        <dbReference type="EMBL" id="KAK7794284.1"/>
    </source>
</evidence>
<sequence length="354" mass="38464">MYKSPGSEQGGSPPTSTHSEAPTPDKEGVPLDEAVGKLLEGYDWTLLPVTQKSTAKRKQHIKRPMNAFMVWAQAARRKLADQYPQLHNAELSKTLGKLWRILSEEEKQPFIEEAERLRTAHKKDHPDYKYQPRRRKPPKSATVLPATDADLPSTSGISSSPPVSQDSVRCHRMKIGLTESPPGPDCSFAKLYERETEPTRTVDDLTHKSYSCAHPQYQLVPPAGADSSVDSGVRHHQSFRTATNSSFVYGPSGSALCMRGDEVSSGSNNGAAAFGGTSGLLRPPAGNYVSGSSSEFLHHHHLHPSTASSNATAPSHHQPGPSTAAPFSTASFPASHQAFYPYGPPQGPYYMSPR</sequence>
<keyword evidence="5 6" id="KW-0539">Nucleus</keyword>
<evidence type="ECO:0000256" key="3">
    <source>
        <dbReference type="ARBA" id="ARBA00023125"/>
    </source>
</evidence>
<feature type="domain" description="HMG box" evidence="8">
    <location>
        <begin position="61"/>
        <end position="129"/>
    </location>
</feature>
<accession>A0AAN9V9V6</accession>